<dbReference type="InterPro" id="IPR003593">
    <property type="entry name" value="AAA+_ATPase"/>
</dbReference>
<organism evidence="9 10">
    <name type="scientific">Candidatus Methanoperedens nitratireducens</name>
    <dbReference type="NCBI Taxonomy" id="1392998"/>
    <lineage>
        <taxon>Archaea</taxon>
        <taxon>Methanobacteriati</taxon>
        <taxon>Methanobacteriota</taxon>
        <taxon>Stenosarchaea group</taxon>
        <taxon>Methanomicrobia</taxon>
        <taxon>Methanosarcinales</taxon>
        <taxon>ANME-2 cluster</taxon>
        <taxon>Candidatus Methanoperedentaceae</taxon>
        <taxon>Candidatus Methanoperedens</taxon>
    </lineage>
</organism>
<dbReference type="PROSITE" id="PS00211">
    <property type="entry name" value="ABC_TRANSPORTER_1"/>
    <property type="match status" value="1"/>
</dbReference>
<name>A0A284VTL2_9EURY</name>
<keyword evidence="7" id="KW-0472">Membrane</keyword>
<dbReference type="SUPFAM" id="SSF52540">
    <property type="entry name" value="P-loop containing nucleoside triphosphate hydrolases"/>
    <property type="match status" value="1"/>
</dbReference>
<keyword evidence="5" id="KW-0067">ATP-binding</keyword>
<reference evidence="10" key="1">
    <citation type="submission" date="2017-06" db="EMBL/GenBank/DDBJ databases">
        <authorList>
            <person name="Cremers G."/>
        </authorList>
    </citation>
    <scope>NUCLEOTIDE SEQUENCE [LARGE SCALE GENOMIC DNA]</scope>
</reference>
<evidence type="ECO:0000256" key="7">
    <source>
        <dbReference type="ARBA" id="ARBA00023136"/>
    </source>
</evidence>
<evidence type="ECO:0000256" key="2">
    <source>
        <dbReference type="ARBA" id="ARBA00022448"/>
    </source>
</evidence>
<dbReference type="PROSITE" id="PS50893">
    <property type="entry name" value="ABC_TRANSPORTER_2"/>
    <property type="match status" value="1"/>
</dbReference>
<evidence type="ECO:0000256" key="6">
    <source>
        <dbReference type="ARBA" id="ARBA00022967"/>
    </source>
</evidence>
<evidence type="ECO:0000256" key="4">
    <source>
        <dbReference type="ARBA" id="ARBA00022741"/>
    </source>
</evidence>
<comment type="subcellular location">
    <subcellularLocation>
        <location evidence="1">Cell membrane</location>
    </subcellularLocation>
</comment>
<feature type="domain" description="ABC transporter" evidence="8">
    <location>
        <begin position="6"/>
        <end position="236"/>
    </location>
</feature>
<keyword evidence="10" id="KW-1185">Reference proteome</keyword>
<keyword evidence="2" id="KW-0813">Transport</keyword>
<dbReference type="GO" id="GO:0005524">
    <property type="term" value="F:ATP binding"/>
    <property type="evidence" value="ECO:0007669"/>
    <property type="project" value="UniProtKB-KW"/>
</dbReference>
<dbReference type="FunFam" id="3.40.50.300:FF:000589">
    <property type="entry name" value="ABC transporter, ATP-binding subunit"/>
    <property type="match status" value="1"/>
</dbReference>
<gene>
    <name evidence="9" type="ORF">MNV_780017</name>
</gene>
<dbReference type="PANTHER" id="PTHR43582">
    <property type="entry name" value="LINEARMYCIN RESISTANCE ATP-BINDING PROTEIN LNRL"/>
    <property type="match status" value="1"/>
</dbReference>
<proteinExistence type="predicted"/>
<dbReference type="OrthoDB" id="31298at2157"/>
<evidence type="ECO:0000256" key="3">
    <source>
        <dbReference type="ARBA" id="ARBA00022475"/>
    </source>
</evidence>
<dbReference type="AlphaFoldDB" id="A0A284VTL2"/>
<evidence type="ECO:0000259" key="8">
    <source>
        <dbReference type="PROSITE" id="PS50893"/>
    </source>
</evidence>
<protein>
    <submittedName>
        <fullName evidence="9">Daunorubicin resistance ABC transporter, ATPase subunit</fullName>
    </submittedName>
</protein>
<dbReference type="Pfam" id="PF00005">
    <property type="entry name" value="ABC_tran"/>
    <property type="match status" value="1"/>
</dbReference>
<dbReference type="InterPro" id="IPR017871">
    <property type="entry name" value="ABC_transporter-like_CS"/>
</dbReference>
<dbReference type="InterPro" id="IPR003439">
    <property type="entry name" value="ABC_transporter-like_ATP-bd"/>
</dbReference>
<dbReference type="Gene3D" id="3.40.50.300">
    <property type="entry name" value="P-loop containing nucleotide triphosphate hydrolases"/>
    <property type="match status" value="1"/>
</dbReference>
<keyword evidence="6" id="KW-1278">Translocase</keyword>
<dbReference type="Proteomes" id="UP000218615">
    <property type="component" value="Unassembled WGS sequence"/>
</dbReference>
<evidence type="ECO:0000256" key="1">
    <source>
        <dbReference type="ARBA" id="ARBA00004236"/>
    </source>
</evidence>
<dbReference type="InterPro" id="IPR025302">
    <property type="entry name" value="DrrA1/2-like_C"/>
</dbReference>
<dbReference type="RefSeq" id="WP_096207091.1">
    <property type="nucleotide sequence ID" value="NZ_FZMP01000227.1"/>
</dbReference>
<dbReference type="GO" id="GO:0005886">
    <property type="term" value="C:plasma membrane"/>
    <property type="evidence" value="ECO:0007669"/>
    <property type="project" value="UniProtKB-SubCell"/>
</dbReference>
<keyword evidence="3" id="KW-1003">Cell membrane</keyword>
<dbReference type="GO" id="GO:0016887">
    <property type="term" value="F:ATP hydrolysis activity"/>
    <property type="evidence" value="ECO:0007669"/>
    <property type="project" value="InterPro"/>
</dbReference>
<sequence length="311" mass="33761">MMESIIEIRSLSKSYGDFSALNSVSLSIEKGTIFGLLGPNGAGKSTLIRILSCQSRPASGHAYISGLDVVADKKEVLSIIGVVPQENSFYDELTVNENLLFFGSLYGIPVIDIKRRSHKILALLHLDEKSASLASNLSGGMKTRLNIACALIHKPGVLILDEPSVGLDPVSRKALWDTIREVNLEGTTILITTHYMEEADLLCDRVVIMNRGKIVVEGKPEELKNNAGERVVQVISIPGNYHPVKSKIESLEAVMSCSVNEKGLKISLRGELPLQAILEVFGSEGEQIKNVESGSPSLEDVFIQAAGEAWH</sequence>
<evidence type="ECO:0000256" key="5">
    <source>
        <dbReference type="ARBA" id="ARBA00022840"/>
    </source>
</evidence>
<dbReference type="EMBL" id="FZMP01000227">
    <property type="protein sequence ID" value="SNQ62549.1"/>
    <property type="molecule type" value="Genomic_DNA"/>
</dbReference>
<keyword evidence="4" id="KW-0547">Nucleotide-binding</keyword>
<dbReference type="SMART" id="SM00382">
    <property type="entry name" value="AAA"/>
    <property type="match status" value="1"/>
</dbReference>
<dbReference type="Pfam" id="PF13732">
    <property type="entry name" value="DrrA1-3_C"/>
    <property type="match status" value="1"/>
</dbReference>
<dbReference type="InterPro" id="IPR027417">
    <property type="entry name" value="P-loop_NTPase"/>
</dbReference>
<evidence type="ECO:0000313" key="9">
    <source>
        <dbReference type="EMBL" id="SNQ62549.1"/>
    </source>
</evidence>
<accession>A0A284VTL2</accession>
<evidence type="ECO:0000313" key="10">
    <source>
        <dbReference type="Proteomes" id="UP000218615"/>
    </source>
</evidence>
<dbReference type="PANTHER" id="PTHR43582:SF2">
    <property type="entry name" value="LINEARMYCIN RESISTANCE ATP-BINDING PROTEIN LNRL"/>
    <property type="match status" value="1"/>
</dbReference>